<dbReference type="RefSeq" id="XP_042587157.1">
    <property type="nucleotide sequence ID" value="XM_042731223.1"/>
</dbReference>
<protein>
    <submittedName>
        <fullName evidence="5">Leucine-rich repeat flightless-interacting protein 1-like isoform X17</fullName>
    </submittedName>
</protein>
<feature type="compositionally biased region" description="Basic and acidic residues" evidence="4">
    <location>
        <begin position="986"/>
        <end position="1044"/>
    </location>
</feature>
<feature type="region of interest" description="Disordered" evidence="4">
    <location>
        <begin position="1"/>
        <end position="21"/>
    </location>
</feature>
<proteinExistence type="inferred from homology"/>
<feature type="compositionally biased region" description="Basic and acidic residues" evidence="4">
    <location>
        <begin position="165"/>
        <end position="182"/>
    </location>
</feature>
<dbReference type="PANTHER" id="PTHR19212">
    <property type="entry name" value="LEUCINE RICH REPEAT IN FLII INTERACTING PROTEIN"/>
    <property type="match status" value="1"/>
</dbReference>
<feature type="region of interest" description="Disordered" evidence="4">
    <location>
        <begin position="88"/>
        <end position="115"/>
    </location>
</feature>
<dbReference type="GO" id="GO:0000981">
    <property type="term" value="F:DNA-binding transcription factor activity, RNA polymerase II-specific"/>
    <property type="evidence" value="ECO:0007669"/>
    <property type="project" value="TreeGrafter"/>
</dbReference>
<feature type="compositionally biased region" description="Basic and acidic residues" evidence="4">
    <location>
        <begin position="956"/>
        <end position="966"/>
    </location>
</feature>
<evidence type="ECO:0000256" key="2">
    <source>
        <dbReference type="ARBA" id="ARBA00023054"/>
    </source>
</evidence>
<accession>A0A9Q9WPF8</accession>
<comment type="similarity">
    <text evidence="1">Belongs to the LRRFIP family.</text>
</comment>
<feature type="compositionally biased region" description="Basic and acidic residues" evidence="4">
    <location>
        <begin position="920"/>
        <end position="934"/>
    </location>
</feature>
<dbReference type="InterPro" id="IPR019139">
    <property type="entry name" value="LRRFIP1/2"/>
</dbReference>
<sequence>MGSQGPGRKRTSSKNGLTGEEDALNVIAKEAEARLAAKRAARAEAREIRMKELERQQKEIYQVQKKYYGLDNLDSKWGDIEQWMEDSERYTRVSRRHASVSDDEEQMSVGGRSNTRLDLDAAGAYGVLPQASSYHKKSKKKKKHSSKTSNGYDDDLSTLSSRSSRLSDESKMSRSSRLDRQSKACYSSELYSSSSYSSKHQAPSYNGYQGSVYEDSLYSGSRRASARAADDRLERDYLEKGSSRASTISGATLTSLGGTSSRRGSGDTSISADTEASIREIKEIHELKDQIQDVEAKHMQNLKELKDSLLEVEEKYRKAMVSNAQLDNEKTNMMYEVDTLKDSLMELEEMLFETRRELEEKCKDLEREKHAHSILQFQFSELKETLKQSEELLTEIRQLRLKQDGYVREISDLQETIEWKNKKIGALERQKEFSDAIRNERDELRDEVVQLKDILKKHGIVLGLDSATNGETEEVGKADQNSQTASAEIREGSSVLGTHQLKVCKDQQQKDLDDGVPGNQQISAEFSSTNAPLEANENGDLGDQMNRGVEQLENRPEEPPSSVGDDKLTATRTKEELKSEEHIPEDSRGNTVELECIVHKDGHLETDQQESECVKPSQVIKQETPLESVSASVHDEPDKPGEAVLDDELKEEPVESSQTEKLAKTQGASASHKKKKKKKKNKQKQKQSDKQENDTKIDDKTETVCSEDNPNQKTEGDLEGNHQEPLENDISKTTMNTDVPHDAKRTSELDGIKTTSANINADDVQDKILLVTDEADLAGISKTISNFDCPKSSNGILSDDLSSNVISNPANNIDEHTEDSTNPDSEAIVLSCDLVSSETETSLPHEPSAQSMDAVEGGVESISCSEDIERSSSEDMKEVKSHLNCEVEEQEENVQNINIDGTTNPENQDDSAHPSSPVMEKVENEAERVIKEQPIDQPMENQLKDSSGAELDQEEIERRDDLDKETLNVPSEKVSDTQDSIEAELYQEKVERQDDLDKETLKAPTEKVSDTQDRIGSELDQEKVERQDHLDKETLKAPTEKVSDTQDSIGSELDQEEVERQDDLDKENLKSQLKKCLILKTVLDQNSTRKRLRDKIIWIKKPLKHQLKKCLILKTVLDQNWTRKRLRDKMIWIKKPLNHQLKKCLILKTVLDQNSTRKRLRDKIIWIKKTLKHLLKKCLIPKTILKQNWTRKRLRDKMIWIKKPLKLLLKKCLIPKTILKQNWTRKRLRDKMIWIKKPLNLLLKKCLIPKTVLDQNWTRKRLRDKMIWIKKTLKCLLKMCLMEAMLTTLL</sequence>
<feature type="compositionally biased region" description="Basic and acidic residues" evidence="4">
    <location>
        <begin position="686"/>
        <end position="702"/>
    </location>
</feature>
<feature type="compositionally biased region" description="Basic and acidic residues" evidence="4">
    <location>
        <begin position="596"/>
        <end position="606"/>
    </location>
</feature>
<keyword evidence="2 3" id="KW-0175">Coiled coil</keyword>
<feature type="compositionally biased region" description="Polar residues" evidence="4">
    <location>
        <begin position="518"/>
        <end position="531"/>
    </location>
</feature>
<feature type="region of interest" description="Disordered" evidence="4">
    <location>
        <begin position="130"/>
        <end position="184"/>
    </location>
</feature>
<evidence type="ECO:0000256" key="1">
    <source>
        <dbReference type="ARBA" id="ARBA00008275"/>
    </source>
</evidence>
<dbReference type="SMR" id="A0A9Q9WPF8"/>
<reference evidence="5" key="1">
    <citation type="submission" date="2025-08" db="UniProtKB">
        <authorList>
            <consortium name="RefSeq"/>
        </authorList>
    </citation>
    <scope>IDENTIFICATION</scope>
    <source>
        <tissue evidence="5">Muscle</tissue>
    </source>
</reference>
<feature type="compositionally biased region" description="Basic and acidic residues" evidence="4">
    <location>
        <begin position="714"/>
        <end position="725"/>
    </location>
</feature>
<dbReference type="Pfam" id="PF09738">
    <property type="entry name" value="LRRFIP"/>
    <property type="match status" value="2"/>
</dbReference>
<feature type="region of interest" description="Disordered" evidence="4">
    <location>
        <begin position="835"/>
        <end position="1063"/>
    </location>
</feature>
<gene>
    <name evidence="5" type="primary">LOC109066615</name>
</gene>
<feature type="compositionally biased region" description="Basic and acidic residues" evidence="4">
    <location>
        <begin position="867"/>
        <end position="885"/>
    </location>
</feature>
<dbReference type="PANTHER" id="PTHR19212:SF5">
    <property type="entry name" value="LEUCINE-RICH REPEAT FLIGHTLESS-INTERACTING PROTEIN 1"/>
    <property type="match status" value="1"/>
</dbReference>
<feature type="compositionally biased region" description="Low complexity" evidence="4">
    <location>
        <begin position="249"/>
        <end position="271"/>
    </location>
</feature>
<name>A0A9Q9WPF8_CYPCA</name>
<feature type="compositionally biased region" description="Polar residues" evidence="4">
    <location>
        <begin position="703"/>
        <end position="713"/>
    </location>
</feature>
<feature type="compositionally biased region" description="Basic and acidic residues" evidence="4">
    <location>
        <begin position="739"/>
        <end position="750"/>
    </location>
</feature>
<evidence type="ECO:0000313" key="5">
    <source>
        <dbReference type="RefSeq" id="XP_042587157.1"/>
    </source>
</evidence>
<feature type="region of interest" description="Disordered" evidence="4">
    <location>
        <begin position="249"/>
        <end position="273"/>
    </location>
</feature>
<dbReference type="GO" id="GO:0000978">
    <property type="term" value="F:RNA polymerase II cis-regulatory region sequence-specific DNA binding"/>
    <property type="evidence" value="ECO:0007669"/>
    <property type="project" value="TreeGrafter"/>
</dbReference>
<dbReference type="GeneID" id="109066615"/>
<organism evidence="5">
    <name type="scientific">Cyprinus carpio</name>
    <name type="common">Common carp</name>
    <dbReference type="NCBI Taxonomy" id="7962"/>
    <lineage>
        <taxon>Eukaryota</taxon>
        <taxon>Metazoa</taxon>
        <taxon>Chordata</taxon>
        <taxon>Craniata</taxon>
        <taxon>Vertebrata</taxon>
        <taxon>Euteleostomi</taxon>
        <taxon>Actinopterygii</taxon>
        <taxon>Neopterygii</taxon>
        <taxon>Teleostei</taxon>
        <taxon>Ostariophysi</taxon>
        <taxon>Cypriniformes</taxon>
        <taxon>Cyprinidae</taxon>
        <taxon>Cyprininae</taxon>
        <taxon>Cyprinus</taxon>
    </lineage>
</organism>
<feature type="compositionally biased region" description="Basic residues" evidence="4">
    <location>
        <begin position="134"/>
        <end position="146"/>
    </location>
</feature>
<feature type="coiled-coil region" evidence="3">
    <location>
        <begin position="277"/>
        <end position="454"/>
    </location>
</feature>
<evidence type="ECO:0000256" key="4">
    <source>
        <dbReference type="SAM" id="MobiDB-lite"/>
    </source>
</evidence>
<dbReference type="Proteomes" id="UP001155660">
    <property type="component" value="Chromosome B9"/>
</dbReference>
<feature type="region of interest" description="Disordered" evidence="4">
    <location>
        <begin position="508"/>
        <end position="750"/>
    </location>
</feature>
<evidence type="ECO:0000256" key="3">
    <source>
        <dbReference type="SAM" id="Coils"/>
    </source>
</evidence>
<feature type="compositionally biased region" description="Basic residues" evidence="4">
    <location>
        <begin position="671"/>
        <end position="685"/>
    </location>
</feature>
<feature type="compositionally biased region" description="Polar residues" evidence="4">
    <location>
        <begin position="619"/>
        <end position="631"/>
    </location>
</feature>
<feature type="compositionally biased region" description="Basic and acidic residues" evidence="4">
    <location>
        <begin position="550"/>
        <end position="588"/>
    </location>
</feature>